<sequence>MKKIIIFFTLILGILSFNSETKEIQNMKMKWKEFLLSVPHNISLKEISAVDKEKNLEKLNKSSKDILNRITVYETQDYAFKNYKDMNNGDHVLKSLRDVQALMKAYLTPGTEVYGDKEVKEMMNLALEIISNKGYVEGEMEKGNWWHWEIGIPKTLNELLIIGEGIIDKEIETKLLKASHYFQPDPEFSGLSPAAATSTSPNKRISTGGNRTDTALVTYGRGIIEGNASEIKRAIDSVAIVGEFVEKGDGFYKDHSFVQHGNVAYSGTYGQVLLNGLSMFIYLTGDTSFEINNPNINNVYEVIVNGYPYLLINGGINDSVNGRSISRDNSSDLERARGIINSLALISRGANKEYKGKIEALVKKAIVDNNAEYMPDFVNNLVIKNILKDIADDKEIKSMNVSGTKVFSYMDRAVSIGDNGLKFVVSMHSNRIANFETMNKENLKGWYTGDGMTYIYTNNSGDFIEYWPTINPLRLAGTTESTKDRTIASGERRLAKDLSPKTWVGGASNGNVAFVGMDFISWNNLTEVKKSYLLLNGTMVAMGSNIKSTDGEVITVVDNRINNDSANKLVYTPLKDTLIEKNIVERSGSFKELGGKKADIINKEYVELVINHGNNPENANYAYAVSDKEIKDIEILKLDEFAHIVKKDNLLAINSWTDNKIYVDGIEINNELSLIKETSDKGMYVTIADPNHILEEAKIVIDGKYDLEILNDNVVLENLGNKTFLSFKLKKNGLSNTVKLIKK</sequence>
<dbReference type="InterPro" id="IPR038970">
    <property type="entry name" value="Lyase_8"/>
</dbReference>
<dbReference type="SUPFAM" id="SSF48230">
    <property type="entry name" value="Chondroitin AC/alginate lyase"/>
    <property type="match status" value="1"/>
</dbReference>
<dbReference type="GO" id="GO:0005576">
    <property type="term" value="C:extracellular region"/>
    <property type="evidence" value="ECO:0007669"/>
    <property type="project" value="InterPro"/>
</dbReference>
<dbReference type="Pfam" id="PF02278">
    <property type="entry name" value="Lyase_8"/>
    <property type="match status" value="1"/>
</dbReference>
<proteinExistence type="inferred from homology"/>
<dbReference type="RefSeq" id="WP_180136274.1">
    <property type="nucleotide sequence ID" value="NZ_JABMKT010000028.1"/>
</dbReference>
<evidence type="ECO:0000313" key="8">
    <source>
        <dbReference type="Proteomes" id="UP000526184"/>
    </source>
</evidence>
<dbReference type="InterPro" id="IPR011013">
    <property type="entry name" value="Gal_mutarotase_sf_dom"/>
</dbReference>
<accession>A0A7Z0TAQ3</accession>
<dbReference type="InterPro" id="IPR012970">
    <property type="entry name" value="Lyase_8_alpha_N"/>
</dbReference>
<dbReference type="Gene3D" id="1.50.10.100">
    <property type="entry name" value="Chondroitin AC/alginate lyase"/>
    <property type="match status" value="1"/>
</dbReference>
<keyword evidence="3 7" id="KW-0456">Lyase</keyword>
<dbReference type="Gene3D" id="2.60.220.10">
    <property type="entry name" value="Polysaccharide lyase family 8-like, C-terminal"/>
    <property type="match status" value="1"/>
</dbReference>
<dbReference type="Pfam" id="PF08124">
    <property type="entry name" value="Lyase_8_N"/>
    <property type="match status" value="1"/>
</dbReference>
<name>A0A7Z0TAQ3_9FUSO</name>
<dbReference type="CDD" id="cd01083">
    <property type="entry name" value="GAG_Lyase"/>
    <property type="match status" value="1"/>
</dbReference>
<feature type="domain" description="Polysaccharide lyase family 8 central" evidence="5">
    <location>
        <begin position="405"/>
        <end position="566"/>
    </location>
</feature>
<feature type="domain" description="Polysaccharide lyase 8 N-terminal alpha-helical" evidence="6">
    <location>
        <begin position="52"/>
        <end position="363"/>
    </location>
</feature>
<evidence type="ECO:0000256" key="1">
    <source>
        <dbReference type="ARBA" id="ARBA00006699"/>
    </source>
</evidence>
<comment type="caution">
    <text evidence="7">The sequence shown here is derived from an EMBL/GenBank/DDBJ whole genome shotgun (WGS) entry which is preliminary data.</text>
</comment>
<dbReference type="GO" id="GO:0005975">
    <property type="term" value="P:carbohydrate metabolic process"/>
    <property type="evidence" value="ECO:0007669"/>
    <property type="project" value="InterPro"/>
</dbReference>
<dbReference type="SUPFAM" id="SSF49863">
    <property type="entry name" value="Hyaluronate lyase-like, C-terminal domain"/>
    <property type="match status" value="1"/>
</dbReference>
<dbReference type="PANTHER" id="PTHR38481">
    <property type="entry name" value="HYALURONATE LYASE"/>
    <property type="match status" value="1"/>
</dbReference>
<evidence type="ECO:0000313" key="7">
    <source>
        <dbReference type="EMBL" id="NYV28252.1"/>
    </source>
</evidence>
<dbReference type="GO" id="GO:0030246">
    <property type="term" value="F:carbohydrate binding"/>
    <property type="evidence" value="ECO:0007669"/>
    <property type="project" value="InterPro"/>
</dbReference>
<protein>
    <submittedName>
        <fullName evidence="7">Polysaccharide lyase 8 family protein</fullName>
    </submittedName>
</protein>
<dbReference type="PANTHER" id="PTHR38481:SF1">
    <property type="entry name" value="HYALURONATE LYASE"/>
    <property type="match status" value="1"/>
</dbReference>
<evidence type="ECO:0000259" key="5">
    <source>
        <dbReference type="Pfam" id="PF02278"/>
    </source>
</evidence>
<dbReference type="InterPro" id="IPR011071">
    <property type="entry name" value="Lyase_8-like_C"/>
</dbReference>
<gene>
    <name evidence="7" type="ORF">HP397_05460</name>
</gene>
<dbReference type="EMBL" id="JABMKT010000028">
    <property type="protein sequence ID" value="NYV28252.1"/>
    <property type="molecule type" value="Genomic_DNA"/>
</dbReference>
<dbReference type="InterPro" id="IPR008929">
    <property type="entry name" value="Chondroitin_lyas"/>
</dbReference>
<dbReference type="Gene3D" id="2.70.98.10">
    <property type="match status" value="1"/>
</dbReference>
<dbReference type="GO" id="GO:0016837">
    <property type="term" value="F:carbon-oxygen lyase activity, acting on polysaccharides"/>
    <property type="evidence" value="ECO:0007669"/>
    <property type="project" value="UniProtKB-ARBA"/>
</dbReference>
<feature type="active site" evidence="4">
    <location>
        <position position="323"/>
    </location>
</feature>
<comment type="similarity">
    <text evidence="1">Belongs to the polysaccharide lyase 8 family.</text>
</comment>
<feature type="active site" evidence="4">
    <location>
        <position position="269"/>
    </location>
</feature>
<evidence type="ECO:0000256" key="2">
    <source>
        <dbReference type="ARBA" id="ARBA00022729"/>
    </source>
</evidence>
<dbReference type="SUPFAM" id="SSF74650">
    <property type="entry name" value="Galactose mutarotase-like"/>
    <property type="match status" value="1"/>
</dbReference>
<feature type="active site" evidence="4">
    <location>
        <position position="260"/>
    </location>
</feature>
<evidence type="ECO:0000256" key="4">
    <source>
        <dbReference type="PIRSR" id="PIRSR638970-1"/>
    </source>
</evidence>
<organism evidence="7 8">
    <name type="scientific">Streptobacillus felis</name>
    <dbReference type="NCBI Taxonomy" id="1384509"/>
    <lineage>
        <taxon>Bacteria</taxon>
        <taxon>Fusobacteriati</taxon>
        <taxon>Fusobacteriota</taxon>
        <taxon>Fusobacteriia</taxon>
        <taxon>Fusobacteriales</taxon>
        <taxon>Leptotrichiaceae</taxon>
        <taxon>Streptobacillus</taxon>
    </lineage>
</organism>
<evidence type="ECO:0000259" key="6">
    <source>
        <dbReference type="Pfam" id="PF08124"/>
    </source>
</evidence>
<dbReference type="Proteomes" id="UP000526184">
    <property type="component" value="Unassembled WGS sequence"/>
</dbReference>
<keyword evidence="2" id="KW-0732">Signal</keyword>
<dbReference type="InterPro" id="IPR014718">
    <property type="entry name" value="GH-type_carb-bd"/>
</dbReference>
<evidence type="ECO:0000256" key="3">
    <source>
        <dbReference type="ARBA" id="ARBA00023239"/>
    </source>
</evidence>
<reference evidence="7 8" key="1">
    <citation type="submission" date="2020-05" db="EMBL/GenBank/DDBJ databases">
        <title>Streptobacillus felis strain LHL191014123.</title>
        <authorList>
            <person name="Fawzy A."/>
            <person name="Rau J."/>
            <person name="Risse K."/>
            <person name="Schauerte N."/>
            <person name="Geiger C."/>
            <person name="Blom J."/>
            <person name="Imirzalioglu C."/>
            <person name="Falgenhauer J."/>
            <person name="Bach A."/>
            <person name="Herden C."/>
            <person name="Eisenberg T."/>
        </authorList>
    </citation>
    <scope>NUCLEOTIDE SEQUENCE [LARGE SCALE GENOMIC DNA]</scope>
    <source>
        <strain evidence="7 8">LHL191014123</strain>
    </source>
</reference>
<keyword evidence="8" id="KW-1185">Reference proteome</keyword>
<dbReference type="AlphaFoldDB" id="A0A7Z0TAQ3"/>
<dbReference type="InterPro" id="IPR003159">
    <property type="entry name" value="Lyase_8_central_dom"/>
</dbReference>